<name>A0ABP6SN87_9ACTN</name>
<dbReference type="PROSITE" id="PS51900">
    <property type="entry name" value="CB"/>
    <property type="match status" value="1"/>
</dbReference>
<keyword evidence="2" id="KW-0229">DNA integration</keyword>
<keyword evidence="3 5" id="KW-0238">DNA-binding</keyword>
<dbReference type="InterPro" id="IPR011010">
    <property type="entry name" value="DNA_brk_join_enz"/>
</dbReference>
<evidence type="ECO:0000256" key="5">
    <source>
        <dbReference type="PROSITE-ProRule" id="PRU01248"/>
    </source>
</evidence>
<dbReference type="Gene3D" id="1.10.150.130">
    <property type="match status" value="1"/>
</dbReference>
<comment type="caution">
    <text evidence="8">The sequence shown here is derived from an EMBL/GenBank/DDBJ whole genome shotgun (WGS) entry which is preliminary data.</text>
</comment>
<dbReference type="Pfam" id="PF00589">
    <property type="entry name" value="Phage_integrase"/>
    <property type="match status" value="1"/>
</dbReference>
<evidence type="ECO:0000313" key="8">
    <source>
        <dbReference type="EMBL" id="GAA3380806.1"/>
    </source>
</evidence>
<reference evidence="9" key="1">
    <citation type="journal article" date="2019" name="Int. J. Syst. Evol. Microbiol.">
        <title>The Global Catalogue of Microorganisms (GCM) 10K type strain sequencing project: providing services to taxonomists for standard genome sequencing and annotation.</title>
        <authorList>
            <consortium name="The Broad Institute Genomics Platform"/>
            <consortium name="The Broad Institute Genome Sequencing Center for Infectious Disease"/>
            <person name="Wu L."/>
            <person name="Ma J."/>
        </authorList>
    </citation>
    <scope>NUCLEOTIDE SEQUENCE [LARGE SCALE GENOMIC DNA]</scope>
    <source>
        <strain evidence="9">JCM 9651</strain>
    </source>
</reference>
<evidence type="ECO:0000256" key="2">
    <source>
        <dbReference type="ARBA" id="ARBA00022908"/>
    </source>
</evidence>
<proteinExistence type="inferred from homology"/>
<gene>
    <name evidence="8" type="ORF">GCM10020367_69560</name>
</gene>
<dbReference type="PROSITE" id="PS51898">
    <property type="entry name" value="TYR_RECOMBINASE"/>
    <property type="match status" value="1"/>
</dbReference>
<organism evidence="8 9">
    <name type="scientific">Streptomyces sannanensis</name>
    <dbReference type="NCBI Taxonomy" id="285536"/>
    <lineage>
        <taxon>Bacteria</taxon>
        <taxon>Bacillati</taxon>
        <taxon>Actinomycetota</taxon>
        <taxon>Actinomycetes</taxon>
        <taxon>Kitasatosporales</taxon>
        <taxon>Streptomycetaceae</taxon>
        <taxon>Streptomyces</taxon>
    </lineage>
</organism>
<evidence type="ECO:0000256" key="4">
    <source>
        <dbReference type="ARBA" id="ARBA00023172"/>
    </source>
</evidence>
<dbReference type="InterPro" id="IPR013762">
    <property type="entry name" value="Integrase-like_cat_sf"/>
</dbReference>
<evidence type="ECO:0000256" key="3">
    <source>
        <dbReference type="ARBA" id="ARBA00023125"/>
    </source>
</evidence>
<dbReference type="PANTHER" id="PTHR30349:SF41">
    <property type="entry name" value="INTEGRASE_RECOMBINASE PROTEIN MJ0367-RELATED"/>
    <property type="match status" value="1"/>
</dbReference>
<evidence type="ECO:0000256" key="1">
    <source>
        <dbReference type="ARBA" id="ARBA00008857"/>
    </source>
</evidence>
<dbReference type="InterPro" id="IPR004107">
    <property type="entry name" value="Integrase_SAM-like_N"/>
</dbReference>
<dbReference type="RefSeq" id="WP_345045353.1">
    <property type="nucleotide sequence ID" value="NZ_BAAAYL010000002.1"/>
</dbReference>
<sequence>MYVRRVVGAGARRETYTVVDGDGRVVEMVDDYLALCTDREHSPNTLRARAFDLKAWLVFLYLLGLDPLTASPEHVDQFAGWLRRPVQPGRLRSADTDSGPAREASTVNRALNSVYMFYEFLARRGVGMGAQLIHRRATSIGDHGGFLAGIAERQVTVRPTRLKQTKRRPPTLTDAEVQQILDACDRVRDRLLMALMFETGCRIGQALALRHEDINTDRRTLTLRPREDNANRARGKSRDPKEIPVRCTLLDLYTDYLFAEYGELDCDYVFVNLWNGVVGTPMGYWAAMSLVKRLRRRTGIDFHPHQFRHTHATALLRAGVRLEVASELLTHGSVRTTAEIYGHLDVDDLAEELDRVGFRGLR</sequence>
<dbReference type="Proteomes" id="UP001499990">
    <property type="component" value="Unassembled WGS sequence"/>
</dbReference>
<dbReference type="EMBL" id="BAAAYL010000002">
    <property type="protein sequence ID" value="GAA3380806.1"/>
    <property type="molecule type" value="Genomic_DNA"/>
</dbReference>
<dbReference type="Pfam" id="PF02899">
    <property type="entry name" value="Phage_int_SAM_1"/>
    <property type="match status" value="1"/>
</dbReference>
<dbReference type="Gene3D" id="1.10.443.10">
    <property type="entry name" value="Intergrase catalytic core"/>
    <property type="match status" value="1"/>
</dbReference>
<keyword evidence="9" id="KW-1185">Reference proteome</keyword>
<dbReference type="InterPro" id="IPR002104">
    <property type="entry name" value="Integrase_catalytic"/>
</dbReference>
<dbReference type="InterPro" id="IPR044068">
    <property type="entry name" value="CB"/>
</dbReference>
<dbReference type="PANTHER" id="PTHR30349">
    <property type="entry name" value="PHAGE INTEGRASE-RELATED"/>
    <property type="match status" value="1"/>
</dbReference>
<evidence type="ECO:0000259" key="7">
    <source>
        <dbReference type="PROSITE" id="PS51900"/>
    </source>
</evidence>
<dbReference type="InterPro" id="IPR050090">
    <property type="entry name" value="Tyrosine_recombinase_XerCD"/>
</dbReference>
<dbReference type="InterPro" id="IPR010998">
    <property type="entry name" value="Integrase_recombinase_N"/>
</dbReference>
<keyword evidence="4" id="KW-0233">DNA recombination</keyword>
<protein>
    <submittedName>
        <fullName evidence="8">Site-specific integrase</fullName>
    </submittedName>
</protein>
<feature type="domain" description="Core-binding (CB)" evidence="7">
    <location>
        <begin position="23"/>
        <end position="122"/>
    </location>
</feature>
<evidence type="ECO:0000259" key="6">
    <source>
        <dbReference type="PROSITE" id="PS51898"/>
    </source>
</evidence>
<accession>A0ABP6SN87</accession>
<evidence type="ECO:0000313" key="9">
    <source>
        <dbReference type="Proteomes" id="UP001499990"/>
    </source>
</evidence>
<comment type="similarity">
    <text evidence="1">Belongs to the 'phage' integrase family.</text>
</comment>
<dbReference type="SUPFAM" id="SSF56349">
    <property type="entry name" value="DNA breaking-rejoining enzymes"/>
    <property type="match status" value="1"/>
</dbReference>
<feature type="domain" description="Tyr recombinase" evidence="6">
    <location>
        <begin position="167"/>
        <end position="354"/>
    </location>
</feature>